<dbReference type="EMBL" id="JOJR01000582">
    <property type="protein sequence ID" value="RCN36171.1"/>
    <property type="molecule type" value="Genomic_DNA"/>
</dbReference>
<evidence type="ECO:0000313" key="2">
    <source>
        <dbReference type="Proteomes" id="UP000252519"/>
    </source>
</evidence>
<dbReference type="STRING" id="29170.A0A368FVD7"/>
<evidence type="ECO:0000313" key="1">
    <source>
        <dbReference type="EMBL" id="RCN36171.1"/>
    </source>
</evidence>
<keyword evidence="2" id="KW-1185">Reference proteome</keyword>
<organism evidence="1 2">
    <name type="scientific">Ancylostoma caninum</name>
    <name type="common">Dog hookworm</name>
    <dbReference type="NCBI Taxonomy" id="29170"/>
    <lineage>
        <taxon>Eukaryota</taxon>
        <taxon>Metazoa</taxon>
        <taxon>Ecdysozoa</taxon>
        <taxon>Nematoda</taxon>
        <taxon>Chromadorea</taxon>
        <taxon>Rhabditida</taxon>
        <taxon>Rhabditina</taxon>
        <taxon>Rhabditomorpha</taxon>
        <taxon>Strongyloidea</taxon>
        <taxon>Ancylostomatidae</taxon>
        <taxon>Ancylostomatinae</taxon>
        <taxon>Ancylostoma</taxon>
    </lineage>
</organism>
<protein>
    <submittedName>
        <fullName evidence="1">Uncharacterized protein</fullName>
    </submittedName>
</protein>
<reference evidence="1 2" key="1">
    <citation type="submission" date="2014-10" db="EMBL/GenBank/DDBJ databases">
        <title>Draft genome of the hookworm Ancylostoma caninum.</title>
        <authorList>
            <person name="Mitreva M."/>
        </authorList>
    </citation>
    <scope>NUCLEOTIDE SEQUENCE [LARGE SCALE GENOMIC DNA]</scope>
    <source>
        <strain evidence="1 2">Baltimore</strain>
    </source>
</reference>
<dbReference type="Proteomes" id="UP000252519">
    <property type="component" value="Unassembled WGS sequence"/>
</dbReference>
<comment type="caution">
    <text evidence="1">The sequence shown here is derived from an EMBL/GenBank/DDBJ whole genome shotgun (WGS) entry which is preliminary data.</text>
</comment>
<gene>
    <name evidence="1" type="ORF">ANCCAN_17948</name>
</gene>
<dbReference type="AlphaFoldDB" id="A0A368FVD7"/>
<accession>A0A368FVD7</accession>
<proteinExistence type="predicted"/>
<name>A0A368FVD7_ANCCA</name>
<sequence length="116" mass="12853">MVSLYGHVIYALSTAIVSDHPTMQQSLIQAELPMATFSEWLFASVTRVPSINGLNAKVSCCYHNCSFYPTEGLQCAFKRLGLATLQSHFMRRSLNISYSITLLSLGGNSVMKDSRQ</sequence>
<dbReference type="OrthoDB" id="10037617at2759"/>